<accession>A0A835WWE2</accession>
<name>A0A835WWE2_9CHLO</name>
<evidence type="ECO:0000313" key="6">
    <source>
        <dbReference type="EMBL" id="KAG2455005.1"/>
    </source>
</evidence>
<dbReference type="InterPro" id="IPR029063">
    <property type="entry name" value="SAM-dependent_MTases_sf"/>
</dbReference>
<evidence type="ECO:0000256" key="2">
    <source>
        <dbReference type="ARBA" id="ARBA00022603"/>
    </source>
</evidence>
<evidence type="ECO:0000313" key="7">
    <source>
        <dbReference type="Proteomes" id="UP000613740"/>
    </source>
</evidence>
<dbReference type="EMBL" id="JAEHOD010000001">
    <property type="protein sequence ID" value="KAG2455005.1"/>
    <property type="molecule type" value="Genomic_DNA"/>
</dbReference>
<feature type="compositionally biased region" description="Low complexity" evidence="4">
    <location>
        <begin position="1"/>
        <end position="18"/>
    </location>
</feature>
<dbReference type="PANTHER" id="PTHR44942">
    <property type="entry name" value="METHYLTRANSF_11 DOMAIN-CONTAINING PROTEIN"/>
    <property type="match status" value="1"/>
</dbReference>
<gene>
    <name evidence="6" type="ORF">HYH02_000830</name>
</gene>
<dbReference type="OrthoDB" id="10027013at2759"/>
<dbReference type="InterPro" id="IPR013216">
    <property type="entry name" value="Methyltransf_11"/>
</dbReference>
<keyword evidence="3" id="KW-0808">Transferase</keyword>
<dbReference type="GO" id="GO:0032259">
    <property type="term" value="P:methylation"/>
    <property type="evidence" value="ECO:0007669"/>
    <property type="project" value="UniProtKB-KW"/>
</dbReference>
<sequence length="151" mass="15927">MSATAASAAAAQLSAPQSDHSQADPRTLFLDADQTSRYAAHRPHYPPQLYDLLYRHAFPARHPTPGPPFPDLAVADVATGSGQALGPLPEHFGRCVALDVSPAQLQELPAALRGRVAVQLGDAHATGLPDRSLDLVTVGQALHCVTVEIRS</sequence>
<reference evidence="6" key="1">
    <citation type="journal article" date="2020" name="bioRxiv">
        <title>Comparative genomics of Chlamydomonas.</title>
        <authorList>
            <person name="Craig R.J."/>
            <person name="Hasan A.R."/>
            <person name="Ness R.W."/>
            <person name="Keightley P.D."/>
        </authorList>
    </citation>
    <scope>NUCLEOTIDE SEQUENCE</scope>
    <source>
        <strain evidence="6">CCAP 11/173</strain>
    </source>
</reference>
<dbReference type="GO" id="GO:0008757">
    <property type="term" value="F:S-adenosylmethionine-dependent methyltransferase activity"/>
    <property type="evidence" value="ECO:0007669"/>
    <property type="project" value="InterPro"/>
</dbReference>
<dbReference type="Proteomes" id="UP000613740">
    <property type="component" value="Unassembled WGS sequence"/>
</dbReference>
<feature type="region of interest" description="Disordered" evidence="4">
    <location>
        <begin position="1"/>
        <end position="24"/>
    </location>
</feature>
<protein>
    <recommendedName>
        <fullName evidence="5">Methyltransferase type 11 domain-containing protein</fullName>
    </recommendedName>
</protein>
<comment type="similarity">
    <text evidence="1">Belongs to the methyltransferase superfamily.</text>
</comment>
<dbReference type="Gene3D" id="3.40.50.150">
    <property type="entry name" value="Vaccinia Virus protein VP39"/>
    <property type="match status" value="1"/>
</dbReference>
<feature type="domain" description="Methyltransferase type 11" evidence="5">
    <location>
        <begin position="76"/>
        <end position="145"/>
    </location>
</feature>
<evidence type="ECO:0000256" key="1">
    <source>
        <dbReference type="ARBA" id="ARBA00008361"/>
    </source>
</evidence>
<keyword evidence="7" id="KW-1185">Reference proteome</keyword>
<evidence type="ECO:0000256" key="3">
    <source>
        <dbReference type="ARBA" id="ARBA00022679"/>
    </source>
</evidence>
<proteinExistence type="inferred from homology"/>
<dbReference type="SUPFAM" id="SSF53335">
    <property type="entry name" value="S-adenosyl-L-methionine-dependent methyltransferases"/>
    <property type="match status" value="1"/>
</dbReference>
<organism evidence="6 7">
    <name type="scientific">Chlamydomonas schloesseri</name>
    <dbReference type="NCBI Taxonomy" id="2026947"/>
    <lineage>
        <taxon>Eukaryota</taxon>
        <taxon>Viridiplantae</taxon>
        <taxon>Chlorophyta</taxon>
        <taxon>core chlorophytes</taxon>
        <taxon>Chlorophyceae</taxon>
        <taxon>CS clade</taxon>
        <taxon>Chlamydomonadales</taxon>
        <taxon>Chlamydomonadaceae</taxon>
        <taxon>Chlamydomonas</taxon>
    </lineage>
</organism>
<dbReference type="InterPro" id="IPR051052">
    <property type="entry name" value="Diverse_substrate_MTase"/>
</dbReference>
<dbReference type="PANTHER" id="PTHR44942:SF4">
    <property type="entry name" value="METHYLTRANSFERASE TYPE 11 DOMAIN-CONTAINING PROTEIN"/>
    <property type="match status" value="1"/>
</dbReference>
<evidence type="ECO:0000259" key="5">
    <source>
        <dbReference type="Pfam" id="PF08241"/>
    </source>
</evidence>
<keyword evidence="2" id="KW-0489">Methyltransferase</keyword>
<dbReference type="Pfam" id="PF08241">
    <property type="entry name" value="Methyltransf_11"/>
    <property type="match status" value="1"/>
</dbReference>
<comment type="caution">
    <text evidence="6">The sequence shown here is derived from an EMBL/GenBank/DDBJ whole genome shotgun (WGS) entry which is preliminary data.</text>
</comment>
<dbReference type="AlphaFoldDB" id="A0A835WWE2"/>
<evidence type="ECO:0000256" key="4">
    <source>
        <dbReference type="SAM" id="MobiDB-lite"/>
    </source>
</evidence>
<dbReference type="CDD" id="cd02440">
    <property type="entry name" value="AdoMet_MTases"/>
    <property type="match status" value="1"/>
</dbReference>